<dbReference type="InterPro" id="IPR036390">
    <property type="entry name" value="WH_DNA-bd_sf"/>
</dbReference>
<dbReference type="EMBL" id="NAJP01000160">
    <property type="protein sequence ID" value="TKA25282.1"/>
    <property type="molecule type" value="Genomic_DNA"/>
</dbReference>
<keyword evidence="3" id="KW-0949">S-adenosyl-L-methionine</keyword>
<comment type="caution">
    <text evidence="6">The sequence shown here is derived from an EMBL/GenBank/DDBJ whole genome shotgun (WGS) entry which is preliminary data.</text>
</comment>
<keyword evidence="2" id="KW-0808">Transferase</keyword>
<evidence type="ECO:0000313" key="6">
    <source>
        <dbReference type="EMBL" id="TKA25282.1"/>
    </source>
</evidence>
<evidence type="ECO:0000256" key="3">
    <source>
        <dbReference type="ARBA" id="ARBA00022691"/>
    </source>
</evidence>
<sequence>MTSKQRIETLRELAEADAAGDGSAHNALLREIRSLQQTVETPIETTSRLNFQIVQNICLRIAIEKGLLQTIVCRDGEAITAGELEGATQTDRLLITRVMRVLSAHGLVFEEGEECYSANDVTRQAVTPGAIGALKHHFDLDMSMGGQLVDYMRRTPDNTIYQFAGEPEANQTLFNFAHGHPTIFGLLSSNTDKGREQKVSFDDYMAGKRMTGSLQQWFDIYPASARLADARKESDKVLIVDVGGGPGQEIVRLKERHPELPGRCVLQDLPITLDRIDSVPEGVEEMPYDFFTPQPVVGARAYFLRDVIHNWSDAKSTSILRNVAAAMDKDYSTLLIDQYVLPPTGADLRAAEMDILMLLHTSGLQRTLPMWKTLFASAGLELVKNWCSNSSGESVLEVKKL</sequence>
<evidence type="ECO:0000256" key="2">
    <source>
        <dbReference type="ARBA" id="ARBA00022679"/>
    </source>
</evidence>
<dbReference type="Proteomes" id="UP000310066">
    <property type="component" value="Unassembled WGS sequence"/>
</dbReference>
<dbReference type="PIRSF" id="PIRSF005739">
    <property type="entry name" value="O-mtase"/>
    <property type="match status" value="1"/>
</dbReference>
<reference evidence="6 7" key="1">
    <citation type="submission" date="2017-03" db="EMBL/GenBank/DDBJ databases">
        <title>Genomes of endolithic fungi from Antarctica.</title>
        <authorList>
            <person name="Coleine C."/>
            <person name="Masonjones S."/>
            <person name="Stajich J.E."/>
        </authorList>
    </citation>
    <scope>NUCLEOTIDE SEQUENCE [LARGE SCALE GENOMIC DNA]</scope>
    <source>
        <strain evidence="6 7">CCFEE 5311</strain>
    </source>
</reference>
<accession>A0A4U0TTJ5</accession>
<dbReference type="GO" id="GO:0032259">
    <property type="term" value="P:methylation"/>
    <property type="evidence" value="ECO:0007669"/>
    <property type="project" value="UniProtKB-KW"/>
</dbReference>
<organism evidence="6 7">
    <name type="scientific">Friedmanniomyces endolithicus</name>
    <dbReference type="NCBI Taxonomy" id="329885"/>
    <lineage>
        <taxon>Eukaryota</taxon>
        <taxon>Fungi</taxon>
        <taxon>Dikarya</taxon>
        <taxon>Ascomycota</taxon>
        <taxon>Pezizomycotina</taxon>
        <taxon>Dothideomycetes</taxon>
        <taxon>Dothideomycetidae</taxon>
        <taxon>Mycosphaerellales</taxon>
        <taxon>Teratosphaeriaceae</taxon>
        <taxon>Friedmanniomyces</taxon>
    </lineage>
</organism>
<protein>
    <recommendedName>
        <fullName evidence="5">O-methyltransferase C-terminal domain-containing protein</fullName>
    </recommendedName>
</protein>
<dbReference type="AlphaFoldDB" id="A0A4U0TTJ5"/>
<feature type="domain" description="O-methyltransferase C-terminal" evidence="5">
    <location>
        <begin position="238"/>
        <end position="380"/>
    </location>
</feature>
<dbReference type="Pfam" id="PF00891">
    <property type="entry name" value="Methyltransf_2"/>
    <property type="match status" value="1"/>
</dbReference>
<evidence type="ECO:0000259" key="5">
    <source>
        <dbReference type="Pfam" id="PF00891"/>
    </source>
</evidence>
<dbReference type="GO" id="GO:0008171">
    <property type="term" value="F:O-methyltransferase activity"/>
    <property type="evidence" value="ECO:0007669"/>
    <property type="project" value="InterPro"/>
</dbReference>
<dbReference type="InterPro" id="IPR029063">
    <property type="entry name" value="SAM-dependent_MTases_sf"/>
</dbReference>
<dbReference type="Gene3D" id="3.40.50.150">
    <property type="entry name" value="Vaccinia Virus protein VP39"/>
    <property type="match status" value="1"/>
</dbReference>
<dbReference type="InterPro" id="IPR016461">
    <property type="entry name" value="COMT-like"/>
</dbReference>
<evidence type="ECO:0000313" key="7">
    <source>
        <dbReference type="Proteomes" id="UP000310066"/>
    </source>
</evidence>
<keyword evidence="1" id="KW-0489">Methyltransferase</keyword>
<dbReference type="PROSITE" id="PS51683">
    <property type="entry name" value="SAM_OMT_II"/>
    <property type="match status" value="1"/>
</dbReference>
<dbReference type="InterPro" id="IPR001077">
    <property type="entry name" value="COMT_C"/>
</dbReference>
<dbReference type="PANTHER" id="PTHR43712:SF11">
    <property type="entry name" value="O-METHYLTRANSFERASE (AFU_ORTHOLOGUE AFUA_2G17820)-RELATED"/>
    <property type="match status" value="1"/>
</dbReference>
<dbReference type="STRING" id="329885.A0A4U0TTJ5"/>
<dbReference type="PANTHER" id="PTHR43712">
    <property type="entry name" value="PUTATIVE (AFU_ORTHOLOGUE AFUA_4G14580)-RELATED"/>
    <property type="match status" value="1"/>
</dbReference>
<dbReference type="InterPro" id="IPR036388">
    <property type="entry name" value="WH-like_DNA-bd_sf"/>
</dbReference>
<dbReference type="OrthoDB" id="2410195at2759"/>
<dbReference type="Gene3D" id="1.10.10.10">
    <property type="entry name" value="Winged helix-like DNA-binding domain superfamily/Winged helix DNA-binding domain"/>
    <property type="match status" value="1"/>
</dbReference>
<dbReference type="SUPFAM" id="SSF53335">
    <property type="entry name" value="S-adenosyl-L-methionine-dependent methyltransferases"/>
    <property type="match status" value="1"/>
</dbReference>
<proteinExistence type="predicted"/>
<feature type="active site" description="Proton acceptor" evidence="4">
    <location>
        <position position="309"/>
    </location>
</feature>
<evidence type="ECO:0000256" key="4">
    <source>
        <dbReference type="PIRSR" id="PIRSR005739-1"/>
    </source>
</evidence>
<gene>
    <name evidence="6" type="ORF">B0A54_17474</name>
</gene>
<evidence type="ECO:0000256" key="1">
    <source>
        <dbReference type="ARBA" id="ARBA00022603"/>
    </source>
</evidence>
<name>A0A4U0TTJ5_9PEZI</name>
<dbReference type="SUPFAM" id="SSF46785">
    <property type="entry name" value="Winged helix' DNA-binding domain"/>
    <property type="match status" value="1"/>
</dbReference>